<evidence type="ECO:0000313" key="9">
    <source>
        <dbReference type="Proteomes" id="UP000604083"/>
    </source>
</evidence>
<evidence type="ECO:0000256" key="4">
    <source>
        <dbReference type="ARBA" id="ARBA00022729"/>
    </source>
</evidence>
<dbReference type="SUPFAM" id="SSF53649">
    <property type="entry name" value="Alkaline phosphatase-like"/>
    <property type="match status" value="1"/>
</dbReference>
<evidence type="ECO:0000256" key="5">
    <source>
        <dbReference type="ARBA" id="ARBA00022801"/>
    </source>
</evidence>
<comment type="similarity">
    <text evidence="2">Belongs to the sulfatase family.</text>
</comment>
<dbReference type="RefSeq" id="WP_200391704.1">
    <property type="nucleotide sequence ID" value="NZ_JAENIO010000020.1"/>
</dbReference>
<evidence type="ECO:0000256" key="2">
    <source>
        <dbReference type="ARBA" id="ARBA00008779"/>
    </source>
</evidence>
<evidence type="ECO:0000256" key="1">
    <source>
        <dbReference type="ARBA" id="ARBA00001913"/>
    </source>
</evidence>
<comment type="caution">
    <text evidence="8">The sequence shown here is derived from an EMBL/GenBank/DDBJ whole genome shotgun (WGS) entry which is preliminary data.</text>
</comment>
<dbReference type="PANTHER" id="PTHR42693">
    <property type="entry name" value="ARYLSULFATASE FAMILY MEMBER"/>
    <property type="match status" value="1"/>
</dbReference>
<comment type="cofactor">
    <cofactor evidence="1">
        <name>Ca(2+)</name>
        <dbReference type="ChEBI" id="CHEBI:29108"/>
    </cofactor>
</comment>
<evidence type="ECO:0000256" key="6">
    <source>
        <dbReference type="ARBA" id="ARBA00022837"/>
    </source>
</evidence>
<evidence type="ECO:0000256" key="3">
    <source>
        <dbReference type="ARBA" id="ARBA00022723"/>
    </source>
</evidence>
<dbReference type="InterPro" id="IPR000917">
    <property type="entry name" value="Sulfatase_N"/>
</dbReference>
<organism evidence="8 9">
    <name type="scientific">Roseibacillus ishigakijimensis</name>
    <dbReference type="NCBI Taxonomy" id="454146"/>
    <lineage>
        <taxon>Bacteria</taxon>
        <taxon>Pseudomonadati</taxon>
        <taxon>Verrucomicrobiota</taxon>
        <taxon>Verrucomicrobiia</taxon>
        <taxon>Verrucomicrobiales</taxon>
        <taxon>Verrucomicrobiaceae</taxon>
        <taxon>Roseibacillus</taxon>
    </lineage>
</organism>
<dbReference type="Pfam" id="PF00884">
    <property type="entry name" value="Sulfatase"/>
    <property type="match status" value="1"/>
</dbReference>
<sequence>MKPLLILLACLLPLAARQRPNILFLLSDDQAWGDYGFMGHLHIETPHLDALAARSLTFTRGYSPVPLCRPSLASILTGRHPHEHRITGNDLLPPRPDLKALAGRRDPDFGQRYRELIAHYRQQPNWIQSLRESGYRTLQTGKWWEGDPVADGGFTAGMTHGDPARGGRHGDAGLAIGRQGLQPIKDFTTSSPDTPWFVWYGVFLPHTPHNPPADLLAKYLQKTDNENIAAYWACCEWLDQTIGELLAHLEESGQLDNTLILYTCDNGWIQDPADRNLYAPRSKQTIYEGGIRTPILLSWPGHLQPLRDDEHLASNLDLWPTAAALCDLPLPAGLPGINLTDRAAVTSRQSLFGADYSHDIRDFAHPARNLEARYHLRGPWKLLLPHPPADPAGEPQLYHLLNDPHERHNLASEHPDLVESLRQGLNDWWTPAPAQASE</sequence>
<dbReference type="InterPro" id="IPR050738">
    <property type="entry name" value="Sulfatase"/>
</dbReference>
<accession>A0A934RU87</accession>
<dbReference type="EMBL" id="JAENIO010000020">
    <property type="protein sequence ID" value="MBK1834270.1"/>
    <property type="molecule type" value="Genomic_DNA"/>
</dbReference>
<evidence type="ECO:0000259" key="7">
    <source>
        <dbReference type="Pfam" id="PF00884"/>
    </source>
</evidence>
<protein>
    <submittedName>
        <fullName evidence="8">Sulfatase-like hydrolase/transferase</fullName>
    </submittedName>
</protein>
<dbReference type="GO" id="GO:0004065">
    <property type="term" value="F:arylsulfatase activity"/>
    <property type="evidence" value="ECO:0007669"/>
    <property type="project" value="TreeGrafter"/>
</dbReference>
<dbReference type="Gene3D" id="3.40.720.10">
    <property type="entry name" value="Alkaline Phosphatase, subunit A"/>
    <property type="match status" value="1"/>
</dbReference>
<dbReference type="Gene3D" id="3.30.1120.10">
    <property type="match status" value="1"/>
</dbReference>
<reference evidence="8" key="1">
    <citation type="submission" date="2021-01" db="EMBL/GenBank/DDBJ databases">
        <title>Modified the classification status of verrucomicrobia.</title>
        <authorList>
            <person name="Feng X."/>
        </authorList>
    </citation>
    <scope>NUCLEOTIDE SEQUENCE</scope>
    <source>
        <strain evidence="8">KCTC 12986</strain>
    </source>
</reference>
<keyword evidence="3" id="KW-0479">Metal-binding</keyword>
<name>A0A934RU87_9BACT</name>
<dbReference type="AlphaFoldDB" id="A0A934RU87"/>
<proteinExistence type="inferred from homology"/>
<gene>
    <name evidence="8" type="ORF">JIN78_09380</name>
</gene>
<keyword evidence="5 8" id="KW-0378">Hydrolase</keyword>
<keyword evidence="6" id="KW-0106">Calcium</keyword>
<feature type="domain" description="Sulfatase N-terminal" evidence="7">
    <location>
        <begin position="20"/>
        <end position="326"/>
    </location>
</feature>
<dbReference type="PANTHER" id="PTHR42693:SF42">
    <property type="entry name" value="ARYLSULFATASE G"/>
    <property type="match status" value="1"/>
</dbReference>
<evidence type="ECO:0000313" key="8">
    <source>
        <dbReference type="EMBL" id="MBK1834270.1"/>
    </source>
</evidence>
<dbReference type="Proteomes" id="UP000604083">
    <property type="component" value="Unassembled WGS sequence"/>
</dbReference>
<dbReference type="InterPro" id="IPR017850">
    <property type="entry name" value="Alkaline_phosphatase_core_sf"/>
</dbReference>
<keyword evidence="9" id="KW-1185">Reference proteome</keyword>
<dbReference type="GO" id="GO:0046872">
    <property type="term" value="F:metal ion binding"/>
    <property type="evidence" value="ECO:0007669"/>
    <property type="project" value="UniProtKB-KW"/>
</dbReference>
<keyword evidence="4" id="KW-0732">Signal</keyword>